<keyword evidence="1" id="KW-0175">Coiled coil</keyword>
<reference evidence="2" key="1">
    <citation type="submission" date="2020-10" db="EMBL/GenBank/DDBJ databases">
        <authorList>
            <person name="Gilroy R."/>
        </authorList>
    </citation>
    <scope>NUCLEOTIDE SEQUENCE</scope>
    <source>
        <strain evidence="2">CHK154-7741</strain>
    </source>
</reference>
<gene>
    <name evidence="2" type="ORF">IAD26_03195</name>
</gene>
<dbReference type="AlphaFoldDB" id="A0A9D1SQK5"/>
<proteinExistence type="predicted"/>
<dbReference type="Proteomes" id="UP000886748">
    <property type="component" value="Unassembled WGS sequence"/>
</dbReference>
<evidence type="ECO:0000313" key="3">
    <source>
        <dbReference type="Proteomes" id="UP000886748"/>
    </source>
</evidence>
<name>A0A9D1SQK5_9CLOT</name>
<comment type="caution">
    <text evidence="2">The sequence shown here is derived from an EMBL/GenBank/DDBJ whole genome shotgun (WGS) entry which is preliminary data.</text>
</comment>
<accession>A0A9D1SQK5</accession>
<sequence>MSIKKLNTLSNITQNLNGKKLTPLKDYKGVVLKLTSKDKKQIEKYNAEIAKLECDLYKFCRYQDEPKTLPEKVYYWNRKYVIEEAIDKLRELIKQVKQNRLDIQKSNLK</sequence>
<reference evidence="2" key="2">
    <citation type="journal article" date="2021" name="PeerJ">
        <title>Extensive microbial diversity within the chicken gut microbiome revealed by metagenomics and culture.</title>
        <authorList>
            <person name="Gilroy R."/>
            <person name="Ravi A."/>
            <person name="Getino M."/>
            <person name="Pursley I."/>
            <person name="Horton D.L."/>
            <person name="Alikhan N.F."/>
            <person name="Baker D."/>
            <person name="Gharbi K."/>
            <person name="Hall N."/>
            <person name="Watson M."/>
            <person name="Adriaenssens E.M."/>
            <person name="Foster-Nyarko E."/>
            <person name="Jarju S."/>
            <person name="Secka A."/>
            <person name="Antonio M."/>
            <person name="Oren A."/>
            <person name="Chaudhuri R.R."/>
            <person name="La Ragione R."/>
            <person name="Hildebrand F."/>
            <person name="Pallen M.J."/>
        </authorList>
    </citation>
    <scope>NUCLEOTIDE SEQUENCE</scope>
    <source>
        <strain evidence="2">CHK154-7741</strain>
    </source>
</reference>
<organism evidence="2 3">
    <name type="scientific">Candidatus Limenecus avicola</name>
    <dbReference type="NCBI Taxonomy" id="2840847"/>
    <lineage>
        <taxon>Bacteria</taxon>
        <taxon>Bacillati</taxon>
        <taxon>Bacillota</taxon>
        <taxon>Clostridia</taxon>
        <taxon>Eubacteriales</taxon>
        <taxon>Clostridiaceae</taxon>
        <taxon>Clostridiaceae incertae sedis</taxon>
        <taxon>Candidatus Limenecus</taxon>
    </lineage>
</organism>
<dbReference type="EMBL" id="DVOD01000021">
    <property type="protein sequence ID" value="HIU92123.1"/>
    <property type="molecule type" value="Genomic_DNA"/>
</dbReference>
<evidence type="ECO:0000256" key="1">
    <source>
        <dbReference type="SAM" id="Coils"/>
    </source>
</evidence>
<protein>
    <submittedName>
        <fullName evidence="2">Uncharacterized protein</fullName>
    </submittedName>
</protein>
<feature type="coiled-coil region" evidence="1">
    <location>
        <begin position="79"/>
        <end position="106"/>
    </location>
</feature>
<evidence type="ECO:0000313" key="2">
    <source>
        <dbReference type="EMBL" id="HIU92123.1"/>
    </source>
</evidence>